<gene>
    <name evidence="1" type="ORF">SAMN04488508_11095</name>
</gene>
<accession>A0A1M6K674</accession>
<dbReference type="EMBL" id="FQYP01000010">
    <property type="protein sequence ID" value="SHJ54429.1"/>
    <property type="molecule type" value="Genomic_DNA"/>
</dbReference>
<dbReference type="OrthoDB" id="1144359at2"/>
<proteinExistence type="predicted"/>
<dbReference type="STRING" id="570521.SAMN04488508_11095"/>
<evidence type="ECO:0000313" key="2">
    <source>
        <dbReference type="Proteomes" id="UP000184432"/>
    </source>
</evidence>
<dbReference type="RefSeq" id="WP_084549641.1">
    <property type="nucleotide sequence ID" value="NZ_FQYP01000010.1"/>
</dbReference>
<reference evidence="2" key="1">
    <citation type="submission" date="2016-11" db="EMBL/GenBank/DDBJ databases">
        <authorList>
            <person name="Varghese N."/>
            <person name="Submissions S."/>
        </authorList>
    </citation>
    <scope>NUCLEOTIDE SEQUENCE [LARGE SCALE GENOMIC DNA]</scope>
    <source>
        <strain evidence="2">DSM 22623</strain>
    </source>
</reference>
<protein>
    <recommendedName>
        <fullName evidence="3">STAS/SEC14 domain-containing protein</fullName>
    </recommendedName>
</protein>
<evidence type="ECO:0000313" key="1">
    <source>
        <dbReference type="EMBL" id="SHJ54429.1"/>
    </source>
</evidence>
<evidence type="ECO:0008006" key="3">
    <source>
        <dbReference type="Google" id="ProtNLM"/>
    </source>
</evidence>
<organism evidence="1 2">
    <name type="scientific">Aquimarina spongiae</name>
    <dbReference type="NCBI Taxonomy" id="570521"/>
    <lineage>
        <taxon>Bacteria</taxon>
        <taxon>Pseudomonadati</taxon>
        <taxon>Bacteroidota</taxon>
        <taxon>Flavobacteriia</taxon>
        <taxon>Flavobacteriales</taxon>
        <taxon>Flavobacteriaceae</taxon>
        <taxon>Aquimarina</taxon>
    </lineage>
</organism>
<dbReference type="AlphaFoldDB" id="A0A1M6K674"/>
<sequence length="135" mass="15568">MPNSLKNELIKKHTIANIGTFYCYDHFMISEINEGVIVDLKMTLEVTNTLTKKYYGRKKPFVYITNRVNSYSMDPTIHFETAKMLPNTLGYAIVTYDKTNTDVANLEKAFLKIPIQIFHSLDQAVQWAESIIPKD</sequence>
<dbReference type="Proteomes" id="UP000184432">
    <property type="component" value="Unassembled WGS sequence"/>
</dbReference>
<keyword evidence="2" id="KW-1185">Reference proteome</keyword>
<name>A0A1M6K674_9FLAO</name>